<evidence type="ECO:0000256" key="3">
    <source>
        <dbReference type="ARBA" id="ARBA00004648"/>
    </source>
</evidence>
<organism evidence="14 15">
    <name type="scientific">Stichopus japonicus</name>
    <name type="common">Sea cucumber</name>
    <dbReference type="NCBI Taxonomy" id="307972"/>
    <lineage>
        <taxon>Eukaryota</taxon>
        <taxon>Metazoa</taxon>
        <taxon>Echinodermata</taxon>
        <taxon>Eleutherozoa</taxon>
        <taxon>Echinozoa</taxon>
        <taxon>Holothuroidea</taxon>
        <taxon>Aspidochirotacea</taxon>
        <taxon>Aspidochirotida</taxon>
        <taxon>Stichopodidae</taxon>
        <taxon>Apostichopus</taxon>
    </lineage>
</organism>
<evidence type="ECO:0000256" key="4">
    <source>
        <dbReference type="ARBA" id="ARBA00011024"/>
    </source>
</evidence>
<comment type="subcellular location">
    <subcellularLocation>
        <location evidence="1">Cell membrane</location>
        <topology evidence="1">Single-pass type II membrane protein</topology>
    </subcellularLocation>
    <subcellularLocation>
        <location evidence="3">Endoplasmic reticulum membrane</location>
        <topology evidence="3">Single-pass type II membrane protein</topology>
    </subcellularLocation>
    <subcellularLocation>
        <location evidence="2">Secreted</location>
        <location evidence="2">Extracellular exosome</location>
    </subcellularLocation>
</comment>
<keyword evidence="7" id="KW-0964">Secreted</keyword>
<evidence type="ECO:0000259" key="13">
    <source>
        <dbReference type="Pfam" id="PF20936"/>
    </source>
</evidence>
<accession>A0A2G8KNS9</accession>
<protein>
    <recommendedName>
        <fullName evidence="5">Transmembrane protein 98</fullName>
    </recommendedName>
</protein>
<evidence type="ECO:0000256" key="11">
    <source>
        <dbReference type="ARBA" id="ARBA00023136"/>
    </source>
</evidence>
<feature type="region of interest" description="Disordered" evidence="12">
    <location>
        <begin position="170"/>
        <end position="204"/>
    </location>
</feature>
<dbReference type="AlphaFoldDB" id="A0A2G8KNS9"/>
<keyword evidence="10" id="KW-1133">Transmembrane helix</keyword>
<evidence type="ECO:0000256" key="12">
    <source>
        <dbReference type="SAM" id="MobiDB-lite"/>
    </source>
</evidence>
<dbReference type="EMBL" id="MRZV01000452">
    <property type="protein sequence ID" value="PIK49676.1"/>
    <property type="molecule type" value="Genomic_DNA"/>
</dbReference>
<sequence>MSLVSNAELPNEDYEVELKSVYFSNEQLSDILQDEKWVDDATGLIPHCLEILKTCHLLTEKLVAMTIGNTATVSSKESSLGDIVVIAKRISPRVDDVVKCLYPPIDPRLIEARSAALLLSVQNLVLTAKYALKLPFVEWIDSSLSEMEHHLQILREASIICDSRTCSISSGTESSSQPQDPQLDELGAVGPPVPEEPYSVASVL</sequence>
<evidence type="ECO:0000256" key="6">
    <source>
        <dbReference type="ARBA" id="ARBA00022475"/>
    </source>
</evidence>
<gene>
    <name evidence="14" type="ORF">BSL78_13443</name>
</gene>
<evidence type="ECO:0000256" key="7">
    <source>
        <dbReference type="ARBA" id="ARBA00022525"/>
    </source>
</evidence>
<dbReference type="Pfam" id="PF20936">
    <property type="entry name" value="GCIP_C"/>
    <property type="match status" value="1"/>
</dbReference>
<dbReference type="Gene3D" id="1.20.1410.10">
    <property type="entry name" value="I/LWEQ domain"/>
    <property type="match status" value="1"/>
</dbReference>
<dbReference type="GO" id="GO:0005886">
    <property type="term" value="C:plasma membrane"/>
    <property type="evidence" value="ECO:0007669"/>
    <property type="project" value="UniProtKB-SubCell"/>
</dbReference>
<keyword evidence="8 14" id="KW-0812">Transmembrane</keyword>
<evidence type="ECO:0000256" key="2">
    <source>
        <dbReference type="ARBA" id="ARBA00004550"/>
    </source>
</evidence>
<keyword evidence="11" id="KW-0472">Membrane</keyword>
<dbReference type="PANTHER" id="PTHR32510:SF3">
    <property type="entry name" value="TRANSMEMBRANE PROTEIN 98"/>
    <property type="match status" value="1"/>
</dbReference>
<comment type="caution">
    <text evidence="14">The sequence shown here is derived from an EMBL/GenBank/DDBJ whole genome shotgun (WGS) entry which is preliminary data.</text>
</comment>
<dbReference type="Proteomes" id="UP000230750">
    <property type="component" value="Unassembled WGS sequence"/>
</dbReference>
<reference evidence="14 15" key="1">
    <citation type="journal article" date="2017" name="PLoS Biol.">
        <title>The sea cucumber genome provides insights into morphological evolution and visceral regeneration.</title>
        <authorList>
            <person name="Zhang X."/>
            <person name="Sun L."/>
            <person name="Yuan J."/>
            <person name="Sun Y."/>
            <person name="Gao Y."/>
            <person name="Zhang L."/>
            <person name="Li S."/>
            <person name="Dai H."/>
            <person name="Hamel J.F."/>
            <person name="Liu C."/>
            <person name="Yu Y."/>
            <person name="Liu S."/>
            <person name="Lin W."/>
            <person name="Guo K."/>
            <person name="Jin S."/>
            <person name="Xu P."/>
            <person name="Storey K.B."/>
            <person name="Huan P."/>
            <person name="Zhang T."/>
            <person name="Zhou Y."/>
            <person name="Zhang J."/>
            <person name="Lin C."/>
            <person name="Li X."/>
            <person name="Xing L."/>
            <person name="Huo D."/>
            <person name="Sun M."/>
            <person name="Wang L."/>
            <person name="Mercier A."/>
            <person name="Li F."/>
            <person name="Yang H."/>
            <person name="Xiang J."/>
        </authorList>
    </citation>
    <scope>NUCLEOTIDE SEQUENCE [LARGE SCALE GENOMIC DNA]</scope>
    <source>
        <strain evidence="14">Shaxun</strain>
        <tissue evidence="14">Muscle</tissue>
    </source>
</reference>
<name>A0A2G8KNS9_STIJA</name>
<evidence type="ECO:0000256" key="5">
    <source>
        <dbReference type="ARBA" id="ARBA00014380"/>
    </source>
</evidence>
<evidence type="ECO:0000256" key="9">
    <source>
        <dbReference type="ARBA" id="ARBA00022824"/>
    </source>
</evidence>
<dbReference type="InterPro" id="IPR029668">
    <property type="entry name" value="TMEM98"/>
</dbReference>
<feature type="domain" description="Cyclin-D1-binding protein 1-like C-terminal" evidence="13">
    <location>
        <begin position="32"/>
        <end position="124"/>
    </location>
</feature>
<dbReference type="GO" id="GO:0005789">
    <property type="term" value="C:endoplasmic reticulum membrane"/>
    <property type="evidence" value="ECO:0007669"/>
    <property type="project" value="UniProtKB-SubCell"/>
</dbReference>
<evidence type="ECO:0000256" key="10">
    <source>
        <dbReference type="ARBA" id="ARBA00022989"/>
    </source>
</evidence>
<keyword evidence="15" id="KW-1185">Reference proteome</keyword>
<dbReference type="GO" id="GO:0005576">
    <property type="term" value="C:extracellular region"/>
    <property type="evidence" value="ECO:0007669"/>
    <property type="project" value="UniProtKB-SubCell"/>
</dbReference>
<proteinExistence type="inferred from homology"/>
<evidence type="ECO:0000256" key="8">
    <source>
        <dbReference type="ARBA" id="ARBA00022692"/>
    </source>
</evidence>
<dbReference type="STRING" id="307972.A0A2G8KNS9"/>
<evidence type="ECO:0000313" key="14">
    <source>
        <dbReference type="EMBL" id="PIK49676.1"/>
    </source>
</evidence>
<comment type="similarity">
    <text evidence="4">Belongs to the TMEM98 family.</text>
</comment>
<dbReference type="PANTHER" id="PTHR32510">
    <property type="entry name" value="TRANSMEMBRANE PROTEIN 98"/>
    <property type="match status" value="1"/>
</dbReference>
<dbReference type="InterPro" id="IPR049318">
    <property type="entry name" value="GCIP_C"/>
</dbReference>
<keyword evidence="6" id="KW-1003">Cell membrane</keyword>
<evidence type="ECO:0000256" key="1">
    <source>
        <dbReference type="ARBA" id="ARBA00004401"/>
    </source>
</evidence>
<keyword evidence="9" id="KW-0256">Endoplasmic reticulum</keyword>
<dbReference type="OrthoDB" id="5978425at2759"/>
<evidence type="ECO:0000313" key="15">
    <source>
        <dbReference type="Proteomes" id="UP000230750"/>
    </source>
</evidence>